<dbReference type="Proteomes" id="UP000693996">
    <property type="component" value="Chromosome"/>
</dbReference>
<dbReference type="RefSeq" id="WP_216796800.1">
    <property type="nucleotide sequence ID" value="NZ_OU343031.1"/>
</dbReference>
<evidence type="ECO:0000256" key="1">
    <source>
        <dbReference type="SAM" id="Coils"/>
    </source>
</evidence>
<dbReference type="EMBL" id="OU343031">
    <property type="protein sequence ID" value="CAG7600570.1"/>
    <property type="molecule type" value="Genomic_DNA"/>
</dbReference>
<organism evidence="2 3">
    <name type="scientific">Candidatus Vallotiella hemipterorum</name>
    <dbReference type="NCBI Taxonomy" id="1177213"/>
    <lineage>
        <taxon>Bacteria</taxon>
        <taxon>Pseudomonadati</taxon>
        <taxon>Pseudomonadota</taxon>
        <taxon>Betaproteobacteria</taxon>
        <taxon>Burkholderiales</taxon>
        <taxon>Burkholderiaceae</taxon>
        <taxon>Candidatus Vallotiella</taxon>
    </lineage>
</organism>
<gene>
    <name evidence="2" type="ORF">MYVALT_F_01340</name>
</gene>
<name>A0A916JTB1_9BURK</name>
<keyword evidence="3" id="KW-1185">Reference proteome</keyword>
<dbReference type="KEGG" id="vtr:MYVALT_F_01340"/>
<accession>A0A916JTB1</accession>
<reference evidence="2" key="1">
    <citation type="submission" date="2021-06" db="EMBL/GenBank/DDBJ databases">
        <authorList>
            <person name="Szabo G."/>
        </authorList>
    </citation>
    <scope>NUCLEOTIDE SEQUENCE</scope>
    <source>
        <strain evidence="2">MYVALT</strain>
    </source>
</reference>
<feature type="coiled-coil region" evidence="1">
    <location>
        <begin position="33"/>
        <end position="67"/>
    </location>
</feature>
<sequence length="96" mass="11157">MLTELKKLSQNIDLLIEVSDQNRQAHLAAEEQLEDIRIQRDALRVHLEQVQRERDILSEKIINTQVRLNAILEKLSHIRLSDSPLDVRDRHSGESA</sequence>
<dbReference type="AlphaFoldDB" id="A0A916JTB1"/>
<proteinExistence type="predicted"/>
<evidence type="ECO:0000313" key="3">
    <source>
        <dbReference type="Proteomes" id="UP000693996"/>
    </source>
</evidence>
<protein>
    <submittedName>
        <fullName evidence="2">Uncharacterized protein</fullName>
    </submittedName>
</protein>
<evidence type="ECO:0000313" key="2">
    <source>
        <dbReference type="EMBL" id="CAG7600570.1"/>
    </source>
</evidence>
<keyword evidence="1" id="KW-0175">Coiled coil</keyword>